<dbReference type="PANTHER" id="PTHR46214">
    <property type="entry name" value="ZINC FINGER, RING-CH-TYPE"/>
    <property type="match status" value="1"/>
</dbReference>
<accession>A0AAQ3P3H4</accession>
<proteinExistence type="predicted"/>
<feature type="region of interest" description="Disordered" evidence="4">
    <location>
        <begin position="31"/>
        <end position="74"/>
    </location>
</feature>
<evidence type="ECO:0000256" key="5">
    <source>
        <dbReference type="SAM" id="Phobius"/>
    </source>
</evidence>
<feature type="transmembrane region" description="Helical" evidence="5">
    <location>
        <begin position="266"/>
        <end position="284"/>
    </location>
</feature>
<name>A0AAQ3P3H4_VIGMU</name>
<dbReference type="SUPFAM" id="SSF57850">
    <property type="entry name" value="RING/U-box"/>
    <property type="match status" value="1"/>
</dbReference>
<evidence type="ECO:0000256" key="3">
    <source>
        <dbReference type="ARBA" id="ARBA00022833"/>
    </source>
</evidence>
<dbReference type="InterPro" id="IPR013083">
    <property type="entry name" value="Znf_RING/FYVE/PHD"/>
</dbReference>
<organism evidence="7 8">
    <name type="scientific">Vigna mungo</name>
    <name type="common">Black gram</name>
    <name type="synonym">Phaseolus mungo</name>
    <dbReference type="NCBI Taxonomy" id="3915"/>
    <lineage>
        <taxon>Eukaryota</taxon>
        <taxon>Viridiplantae</taxon>
        <taxon>Streptophyta</taxon>
        <taxon>Embryophyta</taxon>
        <taxon>Tracheophyta</taxon>
        <taxon>Spermatophyta</taxon>
        <taxon>Magnoliopsida</taxon>
        <taxon>eudicotyledons</taxon>
        <taxon>Gunneridae</taxon>
        <taxon>Pentapetalae</taxon>
        <taxon>rosids</taxon>
        <taxon>fabids</taxon>
        <taxon>Fabales</taxon>
        <taxon>Fabaceae</taxon>
        <taxon>Papilionoideae</taxon>
        <taxon>50 kb inversion clade</taxon>
        <taxon>NPAAA clade</taxon>
        <taxon>indigoferoid/millettioid clade</taxon>
        <taxon>Phaseoleae</taxon>
        <taxon>Vigna</taxon>
    </lineage>
</organism>
<evidence type="ECO:0000256" key="2">
    <source>
        <dbReference type="ARBA" id="ARBA00022771"/>
    </source>
</evidence>
<evidence type="ECO:0000313" key="8">
    <source>
        <dbReference type="Proteomes" id="UP001374535"/>
    </source>
</evidence>
<dbReference type="PROSITE" id="PS51292">
    <property type="entry name" value="ZF_RING_CH"/>
    <property type="match status" value="1"/>
</dbReference>
<dbReference type="AlphaFoldDB" id="A0AAQ3P3H4"/>
<feature type="compositionally biased region" description="Basic and acidic residues" evidence="4">
    <location>
        <begin position="36"/>
        <end position="67"/>
    </location>
</feature>
<dbReference type="PANTHER" id="PTHR46214:SF8">
    <property type="entry name" value="RING_FYVE_PHD ZINC FINGER SUPERFAMILY PROTEIN"/>
    <property type="match status" value="1"/>
</dbReference>
<dbReference type="EMBL" id="CP144699">
    <property type="protein sequence ID" value="WVZ20985.1"/>
    <property type="molecule type" value="Genomic_DNA"/>
</dbReference>
<dbReference type="GO" id="GO:0008270">
    <property type="term" value="F:zinc ion binding"/>
    <property type="evidence" value="ECO:0007669"/>
    <property type="project" value="UniProtKB-KW"/>
</dbReference>
<evidence type="ECO:0000313" key="7">
    <source>
        <dbReference type="EMBL" id="WVZ20985.1"/>
    </source>
</evidence>
<dbReference type="Proteomes" id="UP001374535">
    <property type="component" value="Chromosome 2"/>
</dbReference>
<keyword evidence="2" id="KW-0863">Zinc-finger</keyword>
<evidence type="ECO:0000259" key="6">
    <source>
        <dbReference type="PROSITE" id="PS51292"/>
    </source>
</evidence>
<keyword evidence="3" id="KW-0862">Zinc</keyword>
<evidence type="ECO:0000256" key="1">
    <source>
        <dbReference type="ARBA" id="ARBA00022723"/>
    </source>
</evidence>
<reference evidence="7 8" key="1">
    <citation type="journal article" date="2023" name="Life. Sci Alliance">
        <title>Evolutionary insights into 3D genome organization and epigenetic landscape of Vigna mungo.</title>
        <authorList>
            <person name="Junaid A."/>
            <person name="Singh B."/>
            <person name="Bhatia S."/>
        </authorList>
    </citation>
    <scope>NUCLEOTIDE SEQUENCE [LARGE SCALE GENOMIC DNA]</scope>
    <source>
        <strain evidence="7">Urdbean</strain>
    </source>
</reference>
<feature type="domain" description="RING-CH-type" evidence="6">
    <location>
        <begin position="153"/>
        <end position="229"/>
    </location>
</feature>
<keyword evidence="5" id="KW-0812">Transmembrane</keyword>
<sequence length="324" mass="35829">MDQDRGEVLDPVHDKSLSHLVERVAIASDSISEEAGTSRRVDANSGSDKELKEEVKGQDKHGRENFSDKLPGVDQGTSCNSNHLVNQEVIESVIVIQSIRTEYTNEDNRKLEVKVEESGLSLGSMKAAKEVSETDKSSCVIDIKCSSHKKLYDNSEGETICRICHLTSGQSPDVTIVGTANSATRVDLIQLGCACKDELGIAHVHCAEAWFKLKGNRLCEICGEPAKNVSGVSRNGFIEEWNERRFMDNDGNSSPRVVGCWRGQPFCNFLMACLVIAFVLPWFFHGKLVRVEHSSNYDMTVALHPLLTLLWSKFEAGGDVVEKE</sequence>
<dbReference type="InterPro" id="IPR011016">
    <property type="entry name" value="Znf_RING-CH"/>
</dbReference>
<keyword evidence="5" id="KW-1133">Transmembrane helix</keyword>
<dbReference type="SMART" id="SM00744">
    <property type="entry name" value="RINGv"/>
    <property type="match status" value="1"/>
</dbReference>
<keyword evidence="1" id="KW-0479">Metal-binding</keyword>
<protein>
    <recommendedName>
        <fullName evidence="6">RING-CH-type domain-containing protein</fullName>
    </recommendedName>
</protein>
<gene>
    <name evidence="7" type="ORF">V8G54_008307</name>
</gene>
<dbReference type="Gene3D" id="3.30.40.10">
    <property type="entry name" value="Zinc/RING finger domain, C3HC4 (zinc finger)"/>
    <property type="match status" value="1"/>
</dbReference>
<keyword evidence="8" id="KW-1185">Reference proteome</keyword>
<dbReference type="Pfam" id="PF12906">
    <property type="entry name" value="RINGv"/>
    <property type="match status" value="1"/>
</dbReference>
<keyword evidence="5" id="KW-0472">Membrane</keyword>
<evidence type="ECO:0000256" key="4">
    <source>
        <dbReference type="SAM" id="MobiDB-lite"/>
    </source>
</evidence>